<dbReference type="InterPro" id="IPR034649">
    <property type="entry name" value="Hip_N"/>
</dbReference>
<dbReference type="Pfam" id="PF00085">
    <property type="entry name" value="Thioredoxin"/>
    <property type="match status" value="1"/>
</dbReference>
<keyword evidence="2" id="KW-0813">Transport</keyword>
<dbReference type="EMBL" id="RDQH01000340">
    <property type="protein sequence ID" value="RXH77216.1"/>
    <property type="molecule type" value="Genomic_DNA"/>
</dbReference>
<dbReference type="InterPro" id="IPR019734">
    <property type="entry name" value="TPR_rpt"/>
</dbReference>
<dbReference type="PROSITE" id="PS51352">
    <property type="entry name" value="THIOREDOXIN_2"/>
    <property type="match status" value="1"/>
</dbReference>
<evidence type="ECO:0000256" key="2">
    <source>
        <dbReference type="ARBA" id="ARBA00022448"/>
    </source>
</evidence>
<dbReference type="PANTHER" id="PTHR45883:SF7">
    <property type="entry name" value="TPR REPEAT-CONTAINING THIOREDOXIN TDX"/>
    <property type="match status" value="1"/>
</dbReference>
<dbReference type="GO" id="GO:0016667">
    <property type="term" value="F:oxidoreductase activity, acting on a sulfur group of donors"/>
    <property type="evidence" value="ECO:0007669"/>
    <property type="project" value="UniProtKB-ARBA"/>
</dbReference>
<evidence type="ECO:0000256" key="1">
    <source>
        <dbReference type="ARBA" id="ARBA00008987"/>
    </source>
</evidence>
<keyword evidence="6" id="KW-1015">Disulfide bond</keyword>
<keyword evidence="3" id="KW-0677">Repeat</keyword>
<evidence type="ECO:0000313" key="13">
    <source>
        <dbReference type="Proteomes" id="UP000290289"/>
    </source>
</evidence>
<dbReference type="FunFam" id="3.40.30.10:FF:000240">
    <property type="entry name" value="TPR repeat-containing thioredoxin TDX"/>
    <property type="match status" value="1"/>
</dbReference>
<dbReference type="SMART" id="SM00028">
    <property type="entry name" value="TPR"/>
    <property type="match status" value="2"/>
</dbReference>
<sequence length="396" mass="43551">MDAAKVEELKEFISKCKSNPSIVHTPSLAFFKSYLQSLGARIPPVPKMDKDDGDMSDTKQHFDAESDPSGNNDDNIVESDIELDVTDVVEPDNDPPQKMGDLSIEVTEEMQDAAQIEKSKAIDAVSEGMASSCCETVISICSKLDEAIDLITEAIMLNPASAILKATRANFFVKLNKPNAAIRDANAALEINPDSAKGYKIRGMAKAMLGLWEEAASDLHVASKLDYDEEIGLVLKKVEPNVHKIEEHRRKYERLSKEREIKSAEQEGKQKAEAREWDALSALKDGEVTGIHSARELETKLSAASKASRLAILYFTATWCGPCRFISPLYTSLAGKYKKVVFLKVDIDEARDVAANWNISGVPAFFFVRNGKEVDKMVGADKAALERKIAQHAGSI</sequence>
<dbReference type="Pfam" id="PF18253">
    <property type="entry name" value="HipN"/>
    <property type="match status" value="1"/>
</dbReference>
<keyword evidence="5" id="KW-0249">Electron transport</keyword>
<dbReference type="FunFam" id="1.25.40.10:FF:000112">
    <property type="entry name" value="FAM10 family protein"/>
    <property type="match status" value="1"/>
</dbReference>
<dbReference type="FunFam" id="6.10.250.3420:FF:000001">
    <property type="entry name" value="Hsc70-interacting protein-like protein"/>
    <property type="match status" value="1"/>
</dbReference>
<dbReference type="InterPro" id="IPR017937">
    <property type="entry name" value="Thioredoxin_CS"/>
</dbReference>
<evidence type="ECO:0000256" key="10">
    <source>
        <dbReference type="SAM" id="MobiDB-lite"/>
    </source>
</evidence>
<evidence type="ECO:0000256" key="5">
    <source>
        <dbReference type="ARBA" id="ARBA00022982"/>
    </source>
</evidence>
<evidence type="ECO:0000256" key="7">
    <source>
        <dbReference type="ARBA" id="ARBA00023284"/>
    </source>
</evidence>
<evidence type="ECO:0000313" key="12">
    <source>
        <dbReference type="EMBL" id="RXH77216.1"/>
    </source>
</evidence>
<evidence type="ECO:0000256" key="4">
    <source>
        <dbReference type="ARBA" id="ARBA00022803"/>
    </source>
</evidence>
<gene>
    <name evidence="12" type="ORF">DVH24_023490</name>
</gene>
<keyword evidence="13" id="KW-1185">Reference proteome</keyword>
<dbReference type="GO" id="GO:0046983">
    <property type="term" value="F:protein dimerization activity"/>
    <property type="evidence" value="ECO:0007669"/>
    <property type="project" value="InterPro"/>
</dbReference>
<dbReference type="Proteomes" id="UP000290289">
    <property type="component" value="Chromosome 14"/>
</dbReference>
<dbReference type="PANTHER" id="PTHR45883">
    <property type="entry name" value="HSC70-INTERACTING PROTEIN"/>
    <property type="match status" value="1"/>
</dbReference>
<feature type="domain" description="Thioredoxin" evidence="11">
    <location>
        <begin position="268"/>
        <end position="394"/>
    </location>
</feature>
<dbReference type="AlphaFoldDB" id="A0A498I0S9"/>
<dbReference type="CDD" id="cd14438">
    <property type="entry name" value="Hip_N"/>
    <property type="match status" value="1"/>
</dbReference>
<dbReference type="Gene3D" id="1.25.40.10">
    <property type="entry name" value="Tetratricopeptide repeat domain"/>
    <property type="match status" value="1"/>
</dbReference>
<reference evidence="12 13" key="1">
    <citation type="submission" date="2018-10" db="EMBL/GenBank/DDBJ databases">
        <title>A high-quality apple genome assembly.</title>
        <authorList>
            <person name="Hu J."/>
        </authorList>
    </citation>
    <scope>NUCLEOTIDE SEQUENCE [LARGE SCALE GENOMIC DNA]</scope>
    <source>
        <strain evidence="13">cv. HFTH1</strain>
        <tissue evidence="12">Young leaf</tissue>
    </source>
</reference>
<evidence type="ECO:0000256" key="6">
    <source>
        <dbReference type="ARBA" id="ARBA00023157"/>
    </source>
</evidence>
<evidence type="ECO:0000256" key="8">
    <source>
        <dbReference type="ARBA" id="ARBA00074081"/>
    </source>
</evidence>
<comment type="caution">
    <text evidence="12">The sequence shown here is derived from an EMBL/GenBank/DDBJ whole genome shotgun (WGS) entry which is preliminary data.</text>
</comment>
<evidence type="ECO:0000259" key="11">
    <source>
        <dbReference type="PROSITE" id="PS51352"/>
    </source>
</evidence>
<evidence type="ECO:0000256" key="9">
    <source>
        <dbReference type="ARBA" id="ARBA00076793"/>
    </source>
</evidence>
<dbReference type="Gene3D" id="3.40.30.10">
    <property type="entry name" value="Glutaredoxin"/>
    <property type="match status" value="1"/>
</dbReference>
<dbReference type="Gene3D" id="6.10.250.3420">
    <property type="match status" value="1"/>
</dbReference>
<name>A0A498I0S9_MALDO</name>
<dbReference type="SUPFAM" id="SSF52833">
    <property type="entry name" value="Thioredoxin-like"/>
    <property type="match status" value="1"/>
</dbReference>
<dbReference type="InterPro" id="IPR036249">
    <property type="entry name" value="Thioredoxin-like_sf"/>
</dbReference>
<dbReference type="STRING" id="3750.A0A498I0S9"/>
<feature type="region of interest" description="Disordered" evidence="10">
    <location>
        <begin position="42"/>
        <end position="76"/>
    </location>
</feature>
<dbReference type="InterPro" id="IPR013766">
    <property type="entry name" value="Thioredoxin_domain"/>
</dbReference>
<accession>A0A498I0S9</accession>
<dbReference type="GO" id="GO:0030544">
    <property type="term" value="F:Hsp70 protein binding"/>
    <property type="evidence" value="ECO:0007669"/>
    <property type="project" value="TreeGrafter"/>
</dbReference>
<dbReference type="GO" id="GO:0006950">
    <property type="term" value="P:response to stress"/>
    <property type="evidence" value="ECO:0007669"/>
    <property type="project" value="UniProtKB-ARBA"/>
</dbReference>
<dbReference type="CDD" id="cd02947">
    <property type="entry name" value="TRX_family"/>
    <property type="match status" value="1"/>
</dbReference>
<keyword evidence="7" id="KW-0676">Redox-active center</keyword>
<protein>
    <recommendedName>
        <fullName evidence="8">TPR repeat-containing thioredoxin TDX</fullName>
    </recommendedName>
    <alternativeName>
        <fullName evidence="9">Tetratricoredoxin</fullName>
    </alternativeName>
</protein>
<dbReference type="SUPFAM" id="SSF48452">
    <property type="entry name" value="TPR-like"/>
    <property type="match status" value="1"/>
</dbReference>
<proteinExistence type="inferred from homology"/>
<keyword evidence="4" id="KW-0802">TPR repeat</keyword>
<evidence type="ECO:0000256" key="3">
    <source>
        <dbReference type="ARBA" id="ARBA00022737"/>
    </source>
</evidence>
<dbReference type="GO" id="GO:0000118">
    <property type="term" value="C:histone deacetylase complex"/>
    <property type="evidence" value="ECO:0007669"/>
    <property type="project" value="UniProtKB-ARBA"/>
</dbReference>
<comment type="similarity">
    <text evidence="1">Belongs to the thioredoxin family.</text>
</comment>
<dbReference type="InterPro" id="IPR011990">
    <property type="entry name" value="TPR-like_helical_dom_sf"/>
</dbReference>
<dbReference type="PROSITE" id="PS00194">
    <property type="entry name" value="THIOREDOXIN_1"/>
    <property type="match status" value="1"/>
</dbReference>
<organism evidence="12 13">
    <name type="scientific">Malus domestica</name>
    <name type="common">Apple</name>
    <name type="synonym">Pyrus malus</name>
    <dbReference type="NCBI Taxonomy" id="3750"/>
    <lineage>
        <taxon>Eukaryota</taxon>
        <taxon>Viridiplantae</taxon>
        <taxon>Streptophyta</taxon>
        <taxon>Embryophyta</taxon>
        <taxon>Tracheophyta</taxon>
        <taxon>Spermatophyta</taxon>
        <taxon>Magnoliopsida</taxon>
        <taxon>eudicotyledons</taxon>
        <taxon>Gunneridae</taxon>
        <taxon>Pentapetalae</taxon>
        <taxon>rosids</taxon>
        <taxon>fabids</taxon>
        <taxon>Rosales</taxon>
        <taxon>Rosaceae</taxon>
        <taxon>Amygdaloideae</taxon>
        <taxon>Maleae</taxon>
        <taxon>Malus</taxon>
    </lineage>
</organism>